<evidence type="ECO:0000313" key="1">
    <source>
        <dbReference type="EMBL" id="KAL0416761.1"/>
    </source>
</evidence>
<organism evidence="1">
    <name type="scientific">Sesamum latifolium</name>
    <dbReference type="NCBI Taxonomy" id="2727402"/>
    <lineage>
        <taxon>Eukaryota</taxon>
        <taxon>Viridiplantae</taxon>
        <taxon>Streptophyta</taxon>
        <taxon>Embryophyta</taxon>
        <taxon>Tracheophyta</taxon>
        <taxon>Spermatophyta</taxon>
        <taxon>Magnoliopsida</taxon>
        <taxon>eudicotyledons</taxon>
        <taxon>Gunneridae</taxon>
        <taxon>Pentapetalae</taxon>
        <taxon>asterids</taxon>
        <taxon>lamiids</taxon>
        <taxon>Lamiales</taxon>
        <taxon>Pedaliaceae</taxon>
        <taxon>Sesamum</taxon>
    </lineage>
</organism>
<name>A0AAW2UL83_9LAMI</name>
<proteinExistence type="predicted"/>
<comment type="caution">
    <text evidence="1">The sequence shown here is derived from an EMBL/GenBank/DDBJ whole genome shotgun (WGS) entry which is preliminary data.</text>
</comment>
<sequence length="203" mass="22876">MHPLKSPGPDGGTESMAVNFFRGGGTDTKIHWLEWEKLCQGKKDGGLGFRRLKETNLVAINEGMLHNVIKQKYFPLSNFFKARIGSYPSFTWKSMLETHELLVAGLRWNIGNGLFVLIMGHPWLPRLSTFQLIFTPVTLHNDTKVASFIKPSGDSDISRVRDEFHRLDAECILNIELQGDGSQDATSSTLRRMVDSLFGVLIR</sequence>
<reference evidence="1" key="2">
    <citation type="journal article" date="2024" name="Plant">
        <title>Genomic evolution and insights into agronomic trait innovations of Sesamum species.</title>
        <authorList>
            <person name="Miao H."/>
            <person name="Wang L."/>
            <person name="Qu L."/>
            <person name="Liu H."/>
            <person name="Sun Y."/>
            <person name="Le M."/>
            <person name="Wang Q."/>
            <person name="Wei S."/>
            <person name="Zheng Y."/>
            <person name="Lin W."/>
            <person name="Duan Y."/>
            <person name="Cao H."/>
            <person name="Xiong S."/>
            <person name="Wang X."/>
            <person name="Wei L."/>
            <person name="Li C."/>
            <person name="Ma Q."/>
            <person name="Ju M."/>
            <person name="Zhao R."/>
            <person name="Li G."/>
            <person name="Mu C."/>
            <person name="Tian Q."/>
            <person name="Mei H."/>
            <person name="Zhang T."/>
            <person name="Gao T."/>
            <person name="Zhang H."/>
        </authorList>
    </citation>
    <scope>NUCLEOTIDE SEQUENCE</scope>
    <source>
        <strain evidence="1">KEN1</strain>
    </source>
</reference>
<accession>A0AAW2UL83</accession>
<dbReference type="AlphaFoldDB" id="A0AAW2UL83"/>
<dbReference type="EMBL" id="JACGWN010000012">
    <property type="protein sequence ID" value="KAL0416761.1"/>
    <property type="molecule type" value="Genomic_DNA"/>
</dbReference>
<gene>
    <name evidence="1" type="ORF">Slati_3508000</name>
</gene>
<protein>
    <submittedName>
        <fullName evidence="1">Uncharacterized protein</fullName>
    </submittedName>
</protein>
<reference evidence="1" key="1">
    <citation type="submission" date="2020-06" db="EMBL/GenBank/DDBJ databases">
        <authorList>
            <person name="Li T."/>
            <person name="Hu X."/>
            <person name="Zhang T."/>
            <person name="Song X."/>
            <person name="Zhang H."/>
            <person name="Dai N."/>
            <person name="Sheng W."/>
            <person name="Hou X."/>
            <person name="Wei L."/>
        </authorList>
    </citation>
    <scope>NUCLEOTIDE SEQUENCE</scope>
    <source>
        <strain evidence="1">KEN1</strain>
        <tissue evidence="1">Leaf</tissue>
    </source>
</reference>